<keyword evidence="4" id="KW-0812">Transmembrane</keyword>
<feature type="transmembrane region" description="Helical" evidence="4">
    <location>
        <begin position="542"/>
        <end position="562"/>
    </location>
</feature>
<dbReference type="InterPro" id="IPR036291">
    <property type="entry name" value="NAD(P)-bd_dom_sf"/>
</dbReference>
<sequence length="1065" mass="118547">MSSDFEEFEEIDEEQLPVAKNKLHNWTHFAGLYAAEHVAATEFVIGATFVALGAKTMDIVLGLLIGNVLAVLSWTFITSPIAVDTRLSLYTYLNKIAGDSMTKLYNWANVIIFSVISAAMITVSATAVRFAFDIPAQLNWYPTNPWFVLIVFAVGIVVVSIALYGFNAVSEFSSICAPWLFVMFTSGAMVLLPALSLDVLGKTLPAGWDDFISLGNQSIWTGFDSNGEPGIGLVEVIGFAWAANTITHFGLIDMALLRFAKKKSYGLATSTGMMFGHYVAWIAAGIMGAGAAVILGKSIVELDPGDVAYYALGWSGFVIVIVAGWTTAITNLYRAGLAAQAIFYNHSRKKTTIVVGLVTIVIACFPFVFSQILPLLTYAGLLVVPVGAIVFAEHQIFPRIGYTRYWLSYRQLAFSTPAVASWGLGLVFGFGLNALDVMSFFYLFVPTWVFTILVYTLLAARYGAKQKYPEAELKEKLRNENIKKFQEQKGKFEVPHSTDNSTFSSVLRVTGIVALLITLVLACIVLFGSSDESLYLANREVFYRYAFICTVLYFVVAYWALLRGKQKNKIEMKNIIALNQNNLTNIAKQIPCPTYPRNELTVGMVHVGVGGFHRAHQAYYTNMLLEKFNVRDWAICGIGLRKGDQKIHNVLNEQEGLYTLIVKHPDGKIEPQIMGAIIDFRLGVDSPKPVIQRMAHPDTKIVSLTITEGGYNFNPSTGDFDFENQDIQHELKNPDSPKTIYGFLTAALKKRRDSGLPAFTIMSCDNIQHNGDVARNMLLSFAKRQDEELANWIEKEVCFPNSMVDRITPVTTQSDIDYLEKTFGLQDEWPVTCEPFIQWVVEDNFSNGRPEFEKVGVQFVSDVKPYEKMKLRLLNAGHSVLGILGAIHGHPTINACMEDETFVTYLRAFMDEEATPTLDKLEGIDLNVYKDSLLERFANPNIKDSVSRICSESSAKLPKFLIATLQENLDSGGSIQFATLVIAAWCYYSDKGMDKNGQPIEIIDAMAAELQQAARQTKTDTLAFIKQKSLFGDLGQNERFTKLYTEFVQQIYKDGSIKNQMQTMI</sequence>
<dbReference type="InterPro" id="IPR013118">
    <property type="entry name" value="Mannitol_DH_C"/>
</dbReference>
<comment type="similarity">
    <text evidence="3">Belongs to the mannitol dehydrogenase family. UxuB subfamily.</text>
</comment>
<dbReference type="Pfam" id="PF01232">
    <property type="entry name" value="Mannitol_dh"/>
    <property type="match status" value="1"/>
</dbReference>
<keyword evidence="4" id="KW-1133">Transmembrane helix</keyword>
<dbReference type="InterPro" id="IPR000669">
    <property type="entry name" value="Mannitol_DH"/>
</dbReference>
<dbReference type="PATRIC" id="fig|641524.5.peg.2363"/>
<dbReference type="PANTHER" id="PTHR43362:SF1">
    <property type="entry name" value="MANNITOL DEHYDROGENASE 2-RELATED"/>
    <property type="match status" value="1"/>
</dbReference>
<dbReference type="InterPro" id="IPR013328">
    <property type="entry name" value="6PGD_dom2"/>
</dbReference>
<dbReference type="PANTHER" id="PTHR43362">
    <property type="entry name" value="MANNITOL DEHYDROGENASE DSF1-RELATED"/>
    <property type="match status" value="1"/>
</dbReference>
<dbReference type="SUPFAM" id="SSF51735">
    <property type="entry name" value="NAD(P)-binding Rossmann-fold domains"/>
    <property type="match status" value="1"/>
</dbReference>
<feature type="domain" description="Mannitol dehydrogenase C-terminal" evidence="6">
    <location>
        <begin position="862"/>
        <end position="1051"/>
    </location>
</feature>
<dbReference type="FunFam" id="3.40.50.720:FF:000129">
    <property type="entry name" value="D-mannonate oxidoreductase"/>
    <property type="match status" value="1"/>
</dbReference>
<feature type="transmembrane region" description="Helical" evidence="4">
    <location>
        <begin position="278"/>
        <end position="295"/>
    </location>
</feature>
<feature type="transmembrane region" description="Helical" evidence="4">
    <location>
        <begin position="104"/>
        <end position="126"/>
    </location>
</feature>
<dbReference type="AlphaFoldDB" id="S7VEU7"/>
<dbReference type="Pfam" id="PF08125">
    <property type="entry name" value="Mannitol_dh_C"/>
    <property type="match status" value="1"/>
</dbReference>
<evidence type="ECO:0000313" key="7">
    <source>
        <dbReference type="EMBL" id="EPR68556.1"/>
    </source>
</evidence>
<feature type="transmembrane region" description="Helical" evidence="4">
    <location>
        <begin position="506"/>
        <end position="530"/>
    </location>
</feature>
<evidence type="ECO:0000256" key="2">
    <source>
        <dbReference type="ARBA" id="ARBA00023027"/>
    </source>
</evidence>
<dbReference type="Gene3D" id="3.40.50.720">
    <property type="entry name" value="NAD(P)-binding Rossmann-like Domain"/>
    <property type="match status" value="1"/>
</dbReference>
<dbReference type="PROSITE" id="PS00974">
    <property type="entry name" value="MANNITOL_DHGENASE"/>
    <property type="match status" value="1"/>
</dbReference>
<dbReference type="Gene3D" id="1.10.1040.10">
    <property type="entry name" value="N-(1-d-carboxylethyl)-l-norvaline Dehydrogenase, domain 2"/>
    <property type="match status" value="1"/>
</dbReference>
<feature type="transmembrane region" description="Helical" evidence="4">
    <location>
        <begin position="236"/>
        <end position="257"/>
    </location>
</feature>
<dbReference type="SUPFAM" id="SSF48179">
    <property type="entry name" value="6-phosphogluconate dehydrogenase C-terminal domain-like"/>
    <property type="match status" value="1"/>
</dbReference>
<feature type="transmembrane region" description="Helical" evidence="4">
    <location>
        <begin position="307"/>
        <end position="330"/>
    </location>
</feature>
<evidence type="ECO:0000259" key="5">
    <source>
        <dbReference type="Pfam" id="PF01232"/>
    </source>
</evidence>
<dbReference type="Proteomes" id="UP000014974">
    <property type="component" value="Unassembled WGS sequence"/>
</dbReference>
<reference evidence="7 8" key="1">
    <citation type="journal article" date="2013" name="Genome Announc.">
        <title>Draft Genome Sequence of Cyclobacterium qasimii Strain M12-11BT, Isolated from Arctic Marine Sediment.</title>
        <authorList>
            <person name="Shivaji S."/>
            <person name="Ara S."/>
            <person name="Singh A."/>
            <person name="Kumar Pinnaka A."/>
        </authorList>
    </citation>
    <scope>NUCLEOTIDE SEQUENCE [LARGE SCALE GENOMIC DNA]</scope>
    <source>
        <strain evidence="7 8">M12-11B</strain>
    </source>
</reference>
<proteinExistence type="inferred from homology"/>
<evidence type="ECO:0000259" key="6">
    <source>
        <dbReference type="Pfam" id="PF08125"/>
    </source>
</evidence>
<dbReference type="Gene3D" id="1.10.4160.10">
    <property type="entry name" value="Hydantoin permease"/>
    <property type="match status" value="1"/>
</dbReference>
<dbReference type="InterPro" id="IPR050988">
    <property type="entry name" value="Mannitol_DH/Oxidoreductase"/>
</dbReference>
<feature type="transmembrane region" description="Helical" evidence="4">
    <location>
        <begin position="412"/>
        <end position="434"/>
    </location>
</feature>
<feature type="domain" description="Mannitol dehydrogenase N-terminal" evidence="5">
    <location>
        <begin position="604"/>
        <end position="854"/>
    </location>
</feature>
<feature type="transmembrane region" description="Helical" evidence="4">
    <location>
        <begin position="351"/>
        <end position="369"/>
    </location>
</feature>
<feature type="transmembrane region" description="Helical" evidence="4">
    <location>
        <begin position="440"/>
        <end position="460"/>
    </location>
</feature>
<protein>
    <submittedName>
        <fullName evidence="7">Putative mannitol permease</fullName>
    </submittedName>
</protein>
<dbReference type="InterPro" id="IPR023027">
    <property type="entry name" value="Mannitol_DH_CS"/>
</dbReference>
<accession>S7VEU7</accession>
<keyword evidence="2" id="KW-0520">NAD</keyword>
<dbReference type="GO" id="GO:0019594">
    <property type="term" value="P:mannitol metabolic process"/>
    <property type="evidence" value="ECO:0007669"/>
    <property type="project" value="InterPro"/>
</dbReference>
<dbReference type="InterPro" id="IPR008927">
    <property type="entry name" value="6-PGluconate_DH-like_C_sf"/>
</dbReference>
<evidence type="ECO:0000256" key="4">
    <source>
        <dbReference type="SAM" id="Phobius"/>
    </source>
</evidence>
<gene>
    <name evidence="7" type="ORF">ADICYQ_2384</name>
</gene>
<dbReference type="STRING" id="641524.ADICYQ_2384"/>
<dbReference type="PRINTS" id="PR00084">
    <property type="entry name" value="MTLDHDRGNASE"/>
</dbReference>
<name>S7VEU7_9BACT</name>
<evidence type="ECO:0000256" key="3">
    <source>
        <dbReference type="ARBA" id="ARBA00061451"/>
    </source>
</evidence>
<dbReference type="RefSeq" id="WP_020892259.1">
    <property type="nucleotide sequence ID" value="NZ_ATNM01000097.1"/>
</dbReference>
<keyword evidence="1" id="KW-0560">Oxidoreductase</keyword>
<feature type="transmembrane region" description="Helical" evidence="4">
    <location>
        <begin position="59"/>
        <end position="83"/>
    </location>
</feature>
<dbReference type="eggNOG" id="COG1457">
    <property type="taxonomic scope" value="Bacteria"/>
</dbReference>
<dbReference type="eggNOG" id="COG0246">
    <property type="taxonomic scope" value="Bacteria"/>
</dbReference>
<feature type="transmembrane region" description="Helical" evidence="4">
    <location>
        <begin position="146"/>
        <end position="166"/>
    </location>
</feature>
<evidence type="ECO:0000256" key="1">
    <source>
        <dbReference type="ARBA" id="ARBA00023002"/>
    </source>
</evidence>
<evidence type="ECO:0000313" key="8">
    <source>
        <dbReference type="Proteomes" id="UP000014974"/>
    </source>
</evidence>
<organism evidence="7 8">
    <name type="scientific">Cyclobacterium qasimii M12-11B</name>
    <dbReference type="NCBI Taxonomy" id="641524"/>
    <lineage>
        <taxon>Bacteria</taxon>
        <taxon>Pseudomonadati</taxon>
        <taxon>Bacteroidota</taxon>
        <taxon>Cytophagia</taxon>
        <taxon>Cytophagales</taxon>
        <taxon>Cyclobacteriaceae</taxon>
        <taxon>Cyclobacterium</taxon>
    </lineage>
</organism>
<dbReference type="GO" id="GO:0016616">
    <property type="term" value="F:oxidoreductase activity, acting on the CH-OH group of donors, NAD or NADP as acceptor"/>
    <property type="evidence" value="ECO:0007669"/>
    <property type="project" value="TreeGrafter"/>
</dbReference>
<feature type="transmembrane region" description="Helical" evidence="4">
    <location>
        <begin position="178"/>
        <end position="197"/>
    </location>
</feature>
<keyword evidence="4" id="KW-0472">Membrane</keyword>
<dbReference type="InterPro" id="IPR013131">
    <property type="entry name" value="Mannitol_DH_N"/>
</dbReference>
<dbReference type="EMBL" id="ATNM01000097">
    <property type="protein sequence ID" value="EPR68556.1"/>
    <property type="molecule type" value="Genomic_DNA"/>
</dbReference>
<comment type="caution">
    <text evidence="7">The sequence shown here is derived from an EMBL/GenBank/DDBJ whole genome shotgun (WGS) entry which is preliminary data.</text>
</comment>